<feature type="compositionally biased region" description="Acidic residues" evidence="1">
    <location>
        <begin position="362"/>
        <end position="374"/>
    </location>
</feature>
<dbReference type="EMBL" id="BFEA01000008">
    <property type="protein sequence ID" value="GBG60087.1"/>
    <property type="molecule type" value="Genomic_DNA"/>
</dbReference>
<feature type="compositionally biased region" description="Basic and acidic residues" evidence="1">
    <location>
        <begin position="523"/>
        <end position="543"/>
    </location>
</feature>
<sequence>MKDIDVTRLRGDMSARLQAIVETKNTTFDEFQAWLDIERERCTAVLKRFSAHVTKTTNGESDGGDVMCLACCGKCVLKEGWASYNSQDYNIGSLPTTARSVVDLLAFAEDCIRHCTEIVEEYGLSEVGVGSVNDELPAKIASLLSSCEDVMDSVQHTRGRLLAGELTVTCMEGDVVGCGEGETKKGREEADIPIGACSKNGATLGKDSPAPHTEPAIQSNVNGVETCAMETQDIVKGIAVVSNEGISAGANTTDCAVVLAAICEQTANMMTDGEASENDAGCVVADENVVRTSVGTLFPYDINWVPGRLQPGIVGGAPCFAFKVNGEWVPYHAPKATSWRGVTLSIIFDRVLRLNDEHRDDAEEEDEEEYEGSDVEVSGSDVSSDEEDDDNDVYYDLKTACGQVTKGWAHAILRSLKVVGKKDKCRKKSRAKKKQSKEHRRSGAGPSAKTEHKRSRKSGSKVVVPSSAREISTLKERNESPPSTPVRGKRGSGAKNRPPRAPEKRSRDDRSATTHRRRKKRISYKDDRTVETIDLRGSDDRHSGPQVEEEEEHDRSAPEKSDGAEDEGPGNEGDDRDSSRRESQDTDEDDDSDGKSASERTGEDQSAASERGGSPFPSRTLRREGERQARNDSDTEERVGDRQIVQHVSAAEKGRRHLITQELIAPIVQLADDLSPDIYFQSDDSPAPHIFERSLDPYLQWTVCLEEPRDEDTLPSRQEYLKPYEIIPHAFYSRAEEVVIDNDEEEEDDDEETSEEGSYSEHSEGELSKGEEEEEETGSEWEALLKEATRTGTEAEDPEEARKREEIATGKRHLKYRATETEPIPLLLQPHPSPSSPTYRCGR</sequence>
<feature type="compositionally biased region" description="Basic residues" evidence="1">
    <location>
        <begin position="513"/>
        <end position="522"/>
    </location>
</feature>
<feature type="compositionally biased region" description="Basic and acidic residues" evidence="1">
    <location>
        <begin position="593"/>
        <end position="603"/>
    </location>
</feature>
<feature type="region of interest" description="Disordered" evidence="1">
    <location>
        <begin position="419"/>
        <end position="645"/>
    </location>
</feature>
<feature type="region of interest" description="Disordered" evidence="1">
    <location>
        <begin position="742"/>
        <end position="843"/>
    </location>
</feature>
<dbReference type="Proteomes" id="UP000265515">
    <property type="component" value="Unassembled WGS sequence"/>
</dbReference>
<name>A0A388JQN2_CHABU</name>
<gene>
    <name evidence="2" type="ORF">CBR_g418</name>
</gene>
<dbReference type="AlphaFoldDB" id="A0A388JQN2"/>
<comment type="caution">
    <text evidence="2">The sequence shown here is derived from an EMBL/GenBank/DDBJ whole genome shotgun (WGS) entry which is preliminary data.</text>
</comment>
<accession>A0A388JQN2</accession>
<feature type="compositionally biased region" description="Basic residues" evidence="1">
    <location>
        <begin position="423"/>
        <end position="442"/>
    </location>
</feature>
<dbReference type="Gramene" id="GBG60087">
    <property type="protein sequence ID" value="GBG60087"/>
    <property type="gene ID" value="CBR_g418"/>
</dbReference>
<evidence type="ECO:0000313" key="2">
    <source>
        <dbReference type="EMBL" id="GBG60087.1"/>
    </source>
</evidence>
<feature type="compositionally biased region" description="Acidic residues" evidence="1">
    <location>
        <begin position="742"/>
        <end position="755"/>
    </location>
</feature>
<reference evidence="2 3" key="1">
    <citation type="journal article" date="2018" name="Cell">
        <title>The Chara Genome: Secondary Complexity and Implications for Plant Terrestrialization.</title>
        <authorList>
            <person name="Nishiyama T."/>
            <person name="Sakayama H."/>
            <person name="Vries J.D."/>
            <person name="Buschmann H."/>
            <person name="Saint-Marcoux D."/>
            <person name="Ullrich K.K."/>
            <person name="Haas F.B."/>
            <person name="Vanderstraeten L."/>
            <person name="Becker D."/>
            <person name="Lang D."/>
            <person name="Vosolsobe S."/>
            <person name="Rombauts S."/>
            <person name="Wilhelmsson P.K.I."/>
            <person name="Janitza P."/>
            <person name="Kern R."/>
            <person name="Heyl A."/>
            <person name="Rumpler F."/>
            <person name="Villalobos L.I.A.C."/>
            <person name="Clay J.M."/>
            <person name="Skokan R."/>
            <person name="Toyoda A."/>
            <person name="Suzuki Y."/>
            <person name="Kagoshima H."/>
            <person name="Schijlen E."/>
            <person name="Tajeshwar N."/>
            <person name="Catarino B."/>
            <person name="Hetherington A.J."/>
            <person name="Saltykova A."/>
            <person name="Bonnot C."/>
            <person name="Breuninger H."/>
            <person name="Symeonidi A."/>
            <person name="Radhakrishnan G.V."/>
            <person name="Van Nieuwerburgh F."/>
            <person name="Deforce D."/>
            <person name="Chang C."/>
            <person name="Karol K.G."/>
            <person name="Hedrich R."/>
            <person name="Ulvskov P."/>
            <person name="Glockner G."/>
            <person name="Delwiche C.F."/>
            <person name="Petrasek J."/>
            <person name="Van de Peer Y."/>
            <person name="Friml J."/>
            <person name="Beilby M."/>
            <person name="Dolan L."/>
            <person name="Kohara Y."/>
            <person name="Sugano S."/>
            <person name="Fujiyama A."/>
            <person name="Delaux P.-M."/>
            <person name="Quint M."/>
            <person name="TheiBen G."/>
            <person name="Hagemann M."/>
            <person name="Harholt J."/>
            <person name="Dunand C."/>
            <person name="Zachgo S."/>
            <person name="Langdale J."/>
            <person name="Maumus F."/>
            <person name="Straeten D.V.D."/>
            <person name="Gould S.B."/>
            <person name="Rensing S.A."/>
        </authorList>
    </citation>
    <scope>NUCLEOTIDE SEQUENCE [LARGE SCALE GENOMIC DNA]</scope>
    <source>
        <strain evidence="2 3">S276</strain>
    </source>
</reference>
<dbReference type="OrthoDB" id="2418900at2759"/>
<organism evidence="2 3">
    <name type="scientific">Chara braunii</name>
    <name type="common">Braun's stonewort</name>
    <dbReference type="NCBI Taxonomy" id="69332"/>
    <lineage>
        <taxon>Eukaryota</taxon>
        <taxon>Viridiplantae</taxon>
        <taxon>Streptophyta</taxon>
        <taxon>Charophyceae</taxon>
        <taxon>Charales</taxon>
        <taxon>Characeae</taxon>
        <taxon>Chara</taxon>
    </lineage>
</organism>
<feature type="compositionally biased region" description="Acidic residues" evidence="1">
    <location>
        <begin position="564"/>
        <end position="575"/>
    </location>
</feature>
<feature type="compositionally biased region" description="Basic and acidic residues" evidence="1">
    <location>
        <begin position="800"/>
        <end position="809"/>
    </location>
</feature>
<feature type="compositionally biased region" description="Basic and acidic residues" evidence="1">
    <location>
        <begin position="621"/>
        <end position="641"/>
    </location>
</feature>
<feature type="compositionally biased region" description="Basic and acidic residues" evidence="1">
    <location>
        <begin position="759"/>
        <end position="770"/>
    </location>
</feature>
<feature type="compositionally biased region" description="Basic and acidic residues" evidence="1">
    <location>
        <begin position="500"/>
        <end position="512"/>
    </location>
</feature>
<evidence type="ECO:0000256" key="1">
    <source>
        <dbReference type="SAM" id="MobiDB-lite"/>
    </source>
</evidence>
<proteinExistence type="predicted"/>
<protein>
    <submittedName>
        <fullName evidence="2">Uncharacterized protein</fullName>
    </submittedName>
</protein>
<feature type="region of interest" description="Disordered" evidence="1">
    <location>
        <begin position="359"/>
        <end position="389"/>
    </location>
</feature>
<keyword evidence="3" id="KW-1185">Reference proteome</keyword>
<feature type="compositionally biased region" description="Basic and acidic residues" evidence="1">
    <location>
        <begin position="553"/>
        <end position="563"/>
    </location>
</feature>
<evidence type="ECO:0000313" key="3">
    <source>
        <dbReference type="Proteomes" id="UP000265515"/>
    </source>
</evidence>